<reference evidence="2 3" key="1">
    <citation type="journal article" date="2020" name="bioRxiv">
        <title>Whole genome comparisons of ergot fungi reveals the divergence and evolution of species within the genus Claviceps are the result of varying mechanisms driving genome evolution and host range expansion.</title>
        <authorList>
            <person name="Wyka S.A."/>
            <person name="Mondo S.J."/>
            <person name="Liu M."/>
            <person name="Dettman J."/>
            <person name="Nalam V."/>
            <person name="Broders K.D."/>
        </authorList>
    </citation>
    <scope>NUCLEOTIDE SEQUENCE [LARGE SCALE GENOMIC DNA]</scope>
    <source>
        <strain evidence="2 3">LM583</strain>
    </source>
</reference>
<evidence type="ECO:0000313" key="2">
    <source>
        <dbReference type="EMBL" id="KAG5963797.1"/>
    </source>
</evidence>
<dbReference type="Proteomes" id="UP000742024">
    <property type="component" value="Unassembled WGS sequence"/>
</dbReference>
<comment type="caution">
    <text evidence="2">The sequence shown here is derived from an EMBL/GenBank/DDBJ whole genome shotgun (WGS) entry which is preliminary data.</text>
</comment>
<accession>A0ABQ7PHN9</accession>
<proteinExistence type="predicted"/>
<keyword evidence="3" id="KW-1185">Reference proteome</keyword>
<evidence type="ECO:0000313" key="3">
    <source>
        <dbReference type="Proteomes" id="UP000742024"/>
    </source>
</evidence>
<protein>
    <recommendedName>
        <fullName evidence="4">Metallothionein</fullName>
    </recommendedName>
</protein>
<evidence type="ECO:0008006" key="4">
    <source>
        <dbReference type="Google" id="ProtNLM"/>
    </source>
</evidence>
<organism evidence="2 3">
    <name type="scientific">Claviceps arundinis</name>
    <dbReference type="NCBI Taxonomy" id="1623583"/>
    <lineage>
        <taxon>Eukaryota</taxon>
        <taxon>Fungi</taxon>
        <taxon>Dikarya</taxon>
        <taxon>Ascomycota</taxon>
        <taxon>Pezizomycotina</taxon>
        <taxon>Sordariomycetes</taxon>
        <taxon>Hypocreomycetidae</taxon>
        <taxon>Hypocreales</taxon>
        <taxon>Clavicipitaceae</taxon>
        <taxon>Claviceps</taxon>
    </lineage>
</organism>
<evidence type="ECO:0000256" key="1">
    <source>
        <dbReference type="SAM" id="MobiDB-lite"/>
    </source>
</evidence>
<feature type="region of interest" description="Disordered" evidence="1">
    <location>
        <begin position="56"/>
        <end position="96"/>
    </location>
</feature>
<dbReference type="EMBL" id="SRPR01000048">
    <property type="protein sequence ID" value="KAG5963797.1"/>
    <property type="molecule type" value="Genomic_DNA"/>
</dbReference>
<name>A0ABQ7PHN9_9HYPO</name>
<gene>
    <name evidence="2" type="ORF">E4U57_005846</name>
</gene>
<dbReference type="PROSITE" id="PS51257">
    <property type="entry name" value="PROKAR_LIPOPROTEIN"/>
    <property type="match status" value="1"/>
</dbReference>
<sequence length="96" mass="10205">MKPTPTHTFNSSCSSCSCSGSCDSCSCTSCGVCLPPPLPTPFPLLRRVPVASYPGTKLPSQCANSPRRRRPAIGKQQRAGRAPVRPEVTRGHAVPR</sequence>